<gene>
    <name evidence="2" type="ORF">Moror_12347</name>
</gene>
<sequence>MAGANYMGGKRSAARARAKNTTGCVQKRFFGQQRLNLALRKLEAGLGVRTRIPKSTAISAISFAHAKNPDNLPGFIPEPIRVAPCTPTSRSRLSKLNEDEAVSSTRSSSILEALDTKEPVSLRAAMDKILTLPDLAGLSNQTVPRSRPCLRSKRQKPSPPSSPCGKRQKRQKFSSPLPPSSAPRTASSPISIDFLSEEGSGDWGKNWDGAFEQNMKNEGCEDGAPLLNSLTSCIIIISSNRLRPTFPLLTYRHESHHFLTATASFLSPQEQHVRSSHRNIRYPLIPSSGLSTASVVPGNIPRGQQQQDESQLRFSFSGNIFDYEDPWKAVGLILGIEEAPHTPLRTRNFHAMLAELPSDPAFGRDSGFDTGSGSSCDSLFSGDSLDSVVTSGSRTMLNSRSSGACDATPEFPYQSGQAVHSDVDLGNEEDMLDKEMDDHTAHDADDSYKFSPLSIHSAHSAITLLVQLRPVTPENQVIRQSFHLRSPLEPMPSSSYSIFDTQISKPSSPLKGVHCSFNHYPFSSQSNATMPFSTSFPVTNPTPTVFTEHPSRSYHQIPVRTFAARSSKRVTFRKTFGGSEEKPPELSFSSPPNSYIRGSRIGPTFGVSVSPAPATTARILGPSYVLNTQLNGVPVAEIDHSVMEGDGEDMIPAGPNSDKDLKTIQSSHFPRETLLSLTAHPEMDMGHDTDVRKIYEEKLSGSQFSTQETASNSIREKSGDHTFSTRETTLTPTPGAVHNVDVQCVNEGEVVVGAICRGPDLFADDELDSD</sequence>
<dbReference type="HOGENOM" id="CLU_362938_0_0_1"/>
<keyword evidence="3" id="KW-1185">Reference proteome</keyword>
<feature type="compositionally biased region" description="Polar residues" evidence="1">
    <location>
        <begin position="700"/>
        <end position="713"/>
    </location>
</feature>
<evidence type="ECO:0000313" key="3">
    <source>
        <dbReference type="Proteomes" id="UP000017559"/>
    </source>
</evidence>
<feature type="region of interest" description="Disordered" evidence="1">
    <location>
        <begin position="141"/>
        <end position="190"/>
    </location>
</feature>
<dbReference type="AlphaFoldDB" id="V2YVX9"/>
<feature type="region of interest" description="Disordered" evidence="1">
    <location>
        <begin position="700"/>
        <end position="734"/>
    </location>
</feature>
<protein>
    <submittedName>
        <fullName evidence="2">Uncharacterized protein</fullName>
    </submittedName>
</protein>
<feature type="region of interest" description="Disordered" evidence="1">
    <location>
        <begin position="86"/>
        <end position="108"/>
    </location>
</feature>
<evidence type="ECO:0000313" key="2">
    <source>
        <dbReference type="EMBL" id="ESK95849.1"/>
    </source>
</evidence>
<organism evidence="2 3">
    <name type="scientific">Moniliophthora roreri (strain MCA 2997)</name>
    <name type="common">Cocoa frosty pod rot fungus</name>
    <name type="synonym">Crinipellis roreri</name>
    <dbReference type="NCBI Taxonomy" id="1381753"/>
    <lineage>
        <taxon>Eukaryota</taxon>
        <taxon>Fungi</taxon>
        <taxon>Dikarya</taxon>
        <taxon>Basidiomycota</taxon>
        <taxon>Agaricomycotina</taxon>
        <taxon>Agaricomycetes</taxon>
        <taxon>Agaricomycetidae</taxon>
        <taxon>Agaricales</taxon>
        <taxon>Marasmiineae</taxon>
        <taxon>Marasmiaceae</taxon>
        <taxon>Moniliophthora</taxon>
    </lineage>
</organism>
<evidence type="ECO:0000256" key="1">
    <source>
        <dbReference type="SAM" id="MobiDB-lite"/>
    </source>
</evidence>
<name>V2YVX9_MONRO</name>
<reference evidence="2 3" key="1">
    <citation type="journal article" date="2014" name="BMC Genomics">
        <title>Genome and secretome analysis of the hemibiotrophic fungal pathogen, Moniliophthora roreri, which causes frosty pod rot disease of cacao: mechanisms of the biotrophic and necrotrophic phases.</title>
        <authorList>
            <person name="Meinhardt L.W."/>
            <person name="Costa G.G.L."/>
            <person name="Thomazella D.P.T."/>
            <person name="Teixeira P.J.P.L."/>
            <person name="Carazzolle M.F."/>
            <person name="Schuster S.C."/>
            <person name="Carlson J.E."/>
            <person name="Guiltinan M.J."/>
            <person name="Mieczkowski P."/>
            <person name="Farmer A."/>
            <person name="Ramaraj T."/>
            <person name="Crozier J."/>
            <person name="Davis R.E."/>
            <person name="Shao J."/>
            <person name="Melnick R.L."/>
            <person name="Pereira G.A.G."/>
            <person name="Bailey B.A."/>
        </authorList>
    </citation>
    <scope>NUCLEOTIDE SEQUENCE [LARGE SCALE GENOMIC DNA]</scope>
    <source>
        <strain evidence="2 3">MCA 2997</strain>
    </source>
</reference>
<accession>V2YVX9</accession>
<proteinExistence type="predicted"/>
<dbReference type="Proteomes" id="UP000017559">
    <property type="component" value="Unassembled WGS sequence"/>
</dbReference>
<comment type="caution">
    <text evidence="2">The sequence shown here is derived from an EMBL/GenBank/DDBJ whole genome shotgun (WGS) entry which is preliminary data.</text>
</comment>
<feature type="compositionally biased region" description="Basic and acidic residues" evidence="1">
    <location>
        <begin position="714"/>
        <end position="724"/>
    </location>
</feature>
<dbReference type="EMBL" id="AWSO01000059">
    <property type="protein sequence ID" value="ESK95849.1"/>
    <property type="molecule type" value="Genomic_DNA"/>
</dbReference>
<dbReference type="KEGG" id="mrr:Moror_12347"/>
<dbReference type="OrthoDB" id="3260134at2759"/>